<evidence type="ECO:0000313" key="2">
    <source>
        <dbReference type="Proteomes" id="UP001165122"/>
    </source>
</evidence>
<organism evidence="1 2">
    <name type="scientific">Triparma laevis f. longispina</name>
    <dbReference type="NCBI Taxonomy" id="1714387"/>
    <lineage>
        <taxon>Eukaryota</taxon>
        <taxon>Sar</taxon>
        <taxon>Stramenopiles</taxon>
        <taxon>Ochrophyta</taxon>
        <taxon>Bolidophyceae</taxon>
        <taxon>Parmales</taxon>
        <taxon>Triparmaceae</taxon>
        <taxon>Triparma</taxon>
    </lineage>
</organism>
<dbReference type="Proteomes" id="UP001165122">
    <property type="component" value="Unassembled WGS sequence"/>
</dbReference>
<dbReference type="OrthoDB" id="10383400at2759"/>
<name>A0A9W7ANR4_9STRA</name>
<keyword evidence="2" id="KW-1185">Reference proteome</keyword>
<reference evidence="2" key="1">
    <citation type="journal article" date="2023" name="Commun. Biol.">
        <title>Genome analysis of Parmales, the sister group of diatoms, reveals the evolutionary specialization of diatoms from phago-mixotrophs to photoautotrophs.</title>
        <authorList>
            <person name="Ban H."/>
            <person name="Sato S."/>
            <person name="Yoshikawa S."/>
            <person name="Yamada K."/>
            <person name="Nakamura Y."/>
            <person name="Ichinomiya M."/>
            <person name="Sato N."/>
            <person name="Blanc-Mathieu R."/>
            <person name="Endo H."/>
            <person name="Kuwata A."/>
            <person name="Ogata H."/>
        </authorList>
    </citation>
    <scope>NUCLEOTIDE SEQUENCE [LARGE SCALE GENOMIC DNA]</scope>
    <source>
        <strain evidence="2">NIES 3700</strain>
    </source>
</reference>
<sequence length="253" mass="27994">MGQRVSSKVHNFRQSLVRPLEKALKEKDKLTHSQVMEDTAAKKSQAAKLGTKYTDPSALITGFRRDEHSTKSDNDEFLRYNQGLTSGPAHGVLDKREVGGEEFSPEMLKFMYDLGEASTPKIKGPEREDIKREISRPMPSSKLKVGPRIVEEREKGVLDGETVKTILMGLEGEIVEDKLGGGGGGGIRKKGKLGGLENTVKTDLPIIEYEKVAEEYGLKVEEIKIIHGQLCTPKVLVEKMTGDVKGVWRDTGF</sequence>
<comment type="caution">
    <text evidence="1">The sequence shown here is derived from an EMBL/GenBank/DDBJ whole genome shotgun (WGS) entry which is preliminary data.</text>
</comment>
<dbReference type="AlphaFoldDB" id="A0A9W7ANR4"/>
<dbReference type="EMBL" id="BRXW01000685">
    <property type="protein sequence ID" value="GMH73891.1"/>
    <property type="molecule type" value="Genomic_DNA"/>
</dbReference>
<evidence type="ECO:0000313" key="1">
    <source>
        <dbReference type="EMBL" id="GMH73891.1"/>
    </source>
</evidence>
<gene>
    <name evidence="1" type="ORF">TrLO_g7979</name>
</gene>
<protein>
    <submittedName>
        <fullName evidence="1">Uncharacterized protein</fullName>
    </submittedName>
</protein>
<proteinExistence type="predicted"/>
<accession>A0A9W7ANR4</accession>